<protein>
    <submittedName>
        <fullName evidence="1">Tributyrin esterase</fullName>
    </submittedName>
</protein>
<accession>A0A7I8DPI1</accession>
<name>A0A7I8DPI1_9FIRM</name>
<dbReference type="InterPro" id="IPR029058">
    <property type="entry name" value="AB_hydrolase_fold"/>
</dbReference>
<proteinExistence type="predicted"/>
<dbReference type="PANTHER" id="PTHR48098:SF1">
    <property type="entry name" value="DIACYLGLYCEROL ACYLTRANSFERASE_MYCOLYLTRANSFERASE AG85A"/>
    <property type="match status" value="1"/>
</dbReference>
<dbReference type="EMBL" id="AP023368">
    <property type="protein sequence ID" value="BCK00314.1"/>
    <property type="molecule type" value="Genomic_DNA"/>
</dbReference>
<organism evidence="1 2">
    <name type="scientific">Anaerocolumna chitinilytica</name>
    <dbReference type="NCBI Taxonomy" id="1727145"/>
    <lineage>
        <taxon>Bacteria</taxon>
        <taxon>Bacillati</taxon>
        <taxon>Bacillota</taxon>
        <taxon>Clostridia</taxon>
        <taxon>Lachnospirales</taxon>
        <taxon>Lachnospiraceae</taxon>
        <taxon>Anaerocolumna</taxon>
    </lineage>
</organism>
<dbReference type="SUPFAM" id="SSF53474">
    <property type="entry name" value="alpha/beta-Hydrolases"/>
    <property type="match status" value="1"/>
</dbReference>
<dbReference type="PANTHER" id="PTHR48098">
    <property type="entry name" value="ENTEROCHELIN ESTERASE-RELATED"/>
    <property type="match status" value="1"/>
</dbReference>
<dbReference type="Gene3D" id="3.40.50.1820">
    <property type="entry name" value="alpha/beta hydrolase"/>
    <property type="match status" value="1"/>
</dbReference>
<sequence>MALLHVDFFSGVLGMSMQMDVILPQQTNGQIGMEEKGVQGKIPTLYLLHGMSDDHTIWQRRTSIERYVSDLGIAVVMPTTHLGWYTDMAWGNRYWTFISKELPEICRSFFANLSDRREDTYAAGLSMGGYGALKLGLSASETFGMAASLSGAMDVREIGKSLDDEDGKHYWQSIFGPADMVVNSSNDLFAEAVRLKESGKPLPKLYMWCGTEDFLYEQNVDMKEHLTKLGYDLTYEESPGDHQWKYWDEKIQSVLDWIMKNRNSGL</sequence>
<keyword evidence="2" id="KW-1185">Reference proteome</keyword>
<dbReference type="Pfam" id="PF00756">
    <property type="entry name" value="Esterase"/>
    <property type="match status" value="1"/>
</dbReference>
<dbReference type="Proteomes" id="UP000515703">
    <property type="component" value="Chromosome"/>
</dbReference>
<reference evidence="1 2" key="1">
    <citation type="submission" date="2020-08" db="EMBL/GenBank/DDBJ databases">
        <title>Draft genome sequencing of an Anaerocolumna strain isolated from anoxic soil subjected to BSD treatment.</title>
        <authorList>
            <person name="Uek A."/>
            <person name="Tonouchi A."/>
        </authorList>
    </citation>
    <scope>NUCLEOTIDE SEQUENCE [LARGE SCALE GENOMIC DNA]</scope>
    <source>
        <strain evidence="1 2">CTTW</strain>
    </source>
</reference>
<dbReference type="InterPro" id="IPR050583">
    <property type="entry name" value="Mycobacterial_A85_antigen"/>
</dbReference>
<gene>
    <name evidence="1" type="primary">estA</name>
    <name evidence="1" type="ORF">bsdcttw_33540</name>
</gene>
<dbReference type="InterPro" id="IPR000801">
    <property type="entry name" value="Esterase-like"/>
</dbReference>
<evidence type="ECO:0000313" key="2">
    <source>
        <dbReference type="Proteomes" id="UP000515703"/>
    </source>
</evidence>
<dbReference type="GO" id="GO:0016747">
    <property type="term" value="F:acyltransferase activity, transferring groups other than amino-acyl groups"/>
    <property type="evidence" value="ECO:0007669"/>
    <property type="project" value="TreeGrafter"/>
</dbReference>
<evidence type="ECO:0000313" key="1">
    <source>
        <dbReference type="EMBL" id="BCK00314.1"/>
    </source>
</evidence>
<dbReference type="AlphaFoldDB" id="A0A7I8DPI1"/>
<reference evidence="1 2" key="2">
    <citation type="submission" date="2020-08" db="EMBL/GenBank/DDBJ databases">
        <authorList>
            <person name="Ueki A."/>
            <person name="Tonouchi A."/>
        </authorList>
    </citation>
    <scope>NUCLEOTIDE SEQUENCE [LARGE SCALE GENOMIC DNA]</scope>
    <source>
        <strain evidence="1 2">CTTW</strain>
    </source>
</reference>
<dbReference type="KEGG" id="acht:bsdcttw_33540"/>
<dbReference type="RefSeq" id="WP_185256002.1">
    <property type="nucleotide sequence ID" value="NZ_AP023368.1"/>
</dbReference>